<keyword evidence="8" id="KW-1185">Reference proteome</keyword>
<sequence length="407" mass="44831">MNIVFVEPNFPANQRRFVHALAAVGANVIGVGESDEWALGDELRGAMGGYHKVGSVTNVEEMTHAVRHIQSQLWVDRLEATVEAHTMPAAQVREATGIPGTSVRTTWLCRDKPSMKEALRQAGVPTAASAAIESAAEAHDFAERVGYPLILKPRAGAGAQGTTRVDSDQELDHALGIFGGEGAASIAIEEFVEGHEGFYDTIAVDGHVAHDWVTHYYPNVLEAMRYRWISPQFVTTNRIDDAPFYGEVRELGQRVIEALGIGTSATHMEWFHGPKGLRFSEIGCRPPGVGCWDLYSASNDVDVYREWAHVITHGTTDQPMRRLYSAGIVALRPDADGQIRGYSGIEEIQARYRDWVIDGHFPPEGQPTQPVEAGYMANAWVRMRHPDYDTLRGMLDDVGQTIHVYAG</sequence>
<dbReference type="Gene3D" id="3.30.1490.20">
    <property type="entry name" value="ATP-grasp fold, A domain"/>
    <property type="match status" value="1"/>
</dbReference>
<evidence type="ECO:0000256" key="3">
    <source>
        <dbReference type="ARBA" id="ARBA00022755"/>
    </source>
</evidence>
<keyword evidence="1" id="KW-0436">Ligase</keyword>
<evidence type="ECO:0000313" key="8">
    <source>
        <dbReference type="Proteomes" id="UP000199019"/>
    </source>
</evidence>
<evidence type="ECO:0000256" key="1">
    <source>
        <dbReference type="ARBA" id="ARBA00022598"/>
    </source>
</evidence>
<dbReference type="GO" id="GO:0005524">
    <property type="term" value="F:ATP binding"/>
    <property type="evidence" value="ECO:0007669"/>
    <property type="project" value="UniProtKB-UniRule"/>
</dbReference>
<dbReference type="GO" id="GO:0006164">
    <property type="term" value="P:purine nucleotide biosynthetic process"/>
    <property type="evidence" value="ECO:0007669"/>
    <property type="project" value="UniProtKB-KW"/>
</dbReference>
<keyword evidence="3" id="KW-0658">Purine biosynthesis</keyword>
<dbReference type="SUPFAM" id="SSF56059">
    <property type="entry name" value="Glutathione synthetase ATP-binding domain-like"/>
    <property type="match status" value="1"/>
</dbReference>
<dbReference type="Gene3D" id="3.30.470.20">
    <property type="entry name" value="ATP-grasp fold, B domain"/>
    <property type="match status" value="1"/>
</dbReference>
<dbReference type="PROSITE" id="PS50975">
    <property type="entry name" value="ATP_GRASP"/>
    <property type="match status" value="1"/>
</dbReference>
<evidence type="ECO:0000313" key="7">
    <source>
        <dbReference type="EMBL" id="SES49187.1"/>
    </source>
</evidence>
<dbReference type="GO" id="GO:0016874">
    <property type="term" value="F:ligase activity"/>
    <property type="evidence" value="ECO:0007669"/>
    <property type="project" value="UniProtKB-KW"/>
</dbReference>
<dbReference type="EMBL" id="FOHB01000012">
    <property type="protein sequence ID" value="SES49187.1"/>
    <property type="molecule type" value="Genomic_DNA"/>
</dbReference>
<evidence type="ECO:0000256" key="4">
    <source>
        <dbReference type="ARBA" id="ARBA00022840"/>
    </source>
</evidence>
<dbReference type="STRING" id="587636.SAMN05216199_0291"/>
<evidence type="ECO:0000259" key="6">
    <source>
        <dbReference type="PROSITE" id="PS50975"/>
    </source>
</evidence>
<dbReference type="InterPro" id="IPR003135">
    <property type="entry name" value="ATP-grasp_carboxylate-amine"/>
</dbReference>
<dbReference type="InterPro" id="IPR052032">
    <property type="entry name" value="ATP-dep_AA_Ligase"/>
</dbReference>
<name>A0A1H9XTY0_9MICO</name>
<evidence type="ECO:0000256" key="5">
    <source>
        <dbReference type="PROSITE-ProRule" id="PRU00409"/>
    </source>
</evidence>
<dbReference type="PANTHER" id="PTHR43585:SF2">
    <property type="entry name" value="ATP-GRASP ENZYME FSQD"/>
    <property type="match status" value="1"/>
</dbReference>
<dbReference type="Proteomes" id="UP000199019">
    <property type="component" value="Unassembled WGS sequence"/>
</dbReference>
<reference evidence="8" key="1">
    <citation type="submission" date="2016-10" db="EMBL/GenBank/DDBJ databases">
        <authorList>
            <person name="Varghese N."/>
            <person name="Submissions S."/>
        </authorList>
    </citation>
    <scope>NUCLEOTIDE SEQUENCE [LARGE SCALE GENOMIC DNA]</scope>
    <source>
        <strain evidence="8">CGMCC 1.6963</strain>
    </source>
</reference>
<organism evidence="7 8">
    <name type="scientific">Pedococcus cremeus</name>
    <dbReference type="NCBI Taxonomy" id="587636"/>
    <lineage>
        <taxon>Bacteria</taxon>
        <taxon>Bacillati</taxon>
        <taxon>Actinomycetota</taxon>
        <taxon>Actinomycetes</taxon>
        <taxon>Micrococcales</taxon>
        <taxon>Intrasporangiaceae</taxon>
        <taxon>Pedococcus</taxon>
    </lineage>
</organism>
<keyword evidence="2 5" id="KW-0547">Nucleotide-binding</keyword>
<dbReference type="Pfam" id="PF02222">
    <property type="entry name" value="ATP-grasp"/>
    <property type="match status" value="1"/>
</dbReference>
<dbReference type="PANTHER" id="PTHR43585">
    <property type="entry name" value="FUMIPYRROLE BIOSYNTHESIS PROTEIN C"/>
    <property type="match status" value="1"/>
</dbReference>
<evidence type="ECO:0000256" key="2">
    <source>
        <dbReference type="ARBA" id="ARBA00022741"/>
    </source>
</evidence>
<protein>
    <submittedName>
        <fullName evidence="7">Carbamoyl-phosphate synthase L chain, ATP binding domain</fullName>
    </submittedName>
</protein>
<keyword evidence="4 5" id="KW-0067">ATP-binding</keyword>
<dbReference type="OrthoDB" id="24041at2"/>
<gene>
    <name evidence="7" type="ORF">SAMN05216199_0291</name>
</gene>
<dbReference type="RefSeq" id="WP_091762853.1">
    <property type="nucleotide sequence ID" value="NZ_FOHB01000012.1"/>
</dbReference>
<dbReference type="InterPro" id="IPR013815">
    <property type="entry name" value="ATP_grasp_subdomain_1"/>
</dbReference>
<dbReference type="Gene3D" id="3.40.50.20">
    <property type="match status" value="1"/>
</dbReference>
<feature type="domain" description="ATP-grasp" evidence="6">
    <location>
        <begin position="116"/>
        <end position="312"/>
    </location>
</feature>
<dbReference type="InterPro" id="IPR011761">
    <property type="entry name" value="ATP-grasp"/>
</dbReference>
<proteinExistence type="predicted"/>
<accession>A0A1H9XTY0</accession>
<dbReference type="GO" id="GO:0046872">
    <property type="term" value="F:metal ion binding"/>
    <property type="evidence" value="ECO:0007669"/>
    <property type="project" value="InterPro"/>
</dbReference>
<dbReference type="AlphaFoldDB" id="A0A1H9XTY0"/>